<protein>
    <recommendedName>
        <fullName evidence="8">Major facilitator superfamily (MFS) profile domain-containing protein</fullName>
    </recommendedName>
</protein>
<proteinExistence type="inferred from homology"/>
<dbReference type="InterPro" id="IPR020846">
    <property type="entry name" value="MFS_dom"/>
</dbReference>
<dbReference type="PROSITE" id="PS50850">
    <property type="entry name" value="MFS"/>
    <property type="match status" value="1"/>
</dbReference>
<dbReference type="InterPro" id="IPR036259">
    <property type="entry name" value="MFS_trans_sf"/>
</dbReference>
<feature type="transmembrane region" description="Helical" evidence="7">
    <location>
        <begin position="225"/>
        <end position="247"/>
    </location>
</feature>
<keyword evidence="3 7" id="KW-0812">Transmembrane</keyword>
<accession>A0ABP0C514</accession>
<evidence type="ECO:0000256" key="5">
    <source>
        <dbReference type="ARBA" id="ARBA00023136"/>
    </source>
</evidence>
<organism evidence="9 10">
    <name type="scientific">Sporothrix eucalyptigena</name>
    <dbReference type="NCBI Taxonomy" id="1812306"/>
    <lineage>
        <taxon>Eukaryota</taxon>
        <taxon>Fungi</taxon>
        <taxon>Dikarya</taxon>
        <taxon>Ascomycota</taxon>
        <taxon>Pezizomycotina</taxon>
        <taxon>Sordariomycetes</taxon>
        <taxon>Sordariomycetidae</taxon>
        <taxon>Ophiostomatales</taxon>
        <taxon>Ophiostomataceae</taxon>
        <taxon>Sporothrix</taxon>
    </lineage>
</organism>
<keyword evidence="5 7" id="KW-0472">Membrane</keyword>
<dbReference type="CDD" id="cd17502">
    <property type="entry name" value="MFS_Azr1_MDR_like"/>
    <property type="match status" value="1"/>
</dbReference>
<keyword evidence="4 7" id="KW-1133">Transmembrane helix</keyword>
<evidence type="ECO:0000256" key="4">
    <source>
        <dbReference type="ARBA" id="ARBA00022989"/>
    </source>
</evidence>
<dbReference type="PRINTS" id="PR01036">
    <property type="entry name" value="TCRTETB"/>
</dbReference>
<comment type="subcellular location">
    <subcellularLocation>
        <location evidence="1">Membrane</location>
        <topology evidence="1">Multi-pass membrane protein</topology>
    </subcellularLocation>
</comment>
<evidence type="ECO:0000256" key="6">
    <source>
        <dbReference type="SAM" id="MobiDB-lite"/>
    </source>
</evidence>
<feature type="region of interest" description="Disordered" evidence="6">
    <location>
        <begin position="1"/>
        <end position="91"/>
    </location>
</feature>
<feature type="transmembrane region" description="Helical" evidence="7">
    <location>
        <begin position="429"/>
        <end position="446"/>
    </location>
</feature>
<dbReference type="EMBL" id="CAWUHD010000065">
    <property type="protein sequence ID" value="CAK7226326.1"/>
    <property type="molecule type" value="Genomic_DNA"/>
</dbReference>
<dbReference type="PANTHER" id="PTHR23501:SF102">
    <property type="entry name" value="DRUG TRANSPORTER, PUTATIVE (AFU_ORTHOLOGUE AFUA_3G08530)-RELATED"/>
    <property type="match status" value="1"/>
</dbReference>
<feature type="transmembrane region" description="Helical" evidence="7">
    <location>
        <begin position="578"/>
        <end position="596"/>
    </location>
</feature>
<feature type="transmembrane region" description="Helical" evidence="7">
    <location>
        <begin position="99"/>
        <end position="124"/>
    </location>
</feature>
<dbReference type="InterPro" id="IPR011701">
    <property type="entry name" value="MFS"/>
</dbReference>
<sequence length="642" mass="67034">MTQLPPADEQAAASRDFEADAATIAAAPTPGPPTDEDEKKAAARENNSVENGAPSAVLAEEATADTPADTEANAEAAAAAAPANLPPPSQADKMPTAQIALLMTALCMSVFLAALDMTIVTTALPTIAEAFGSSAGFVWVGSAFLLGSAAATASWGKFSDVWGRKPVLMCANAVFLLGCALCGAANSLTMLIAGRAVQGIGAGGLLTLVNIIIGDLFSARERGKYYGMIGMVWATASALGPVVGGALTSNVSWRWCFYINLPISGTALAIIFFTLRLPTPKTPILTGLKAIDWLGSLTITGGTLMLLMGLQFGGSSYPWKSVTVICLIVFGFLTIAIFGAIEQWVAKYPVMPTHIYASRSNLACLLVCLFHGLMFTQITYYMPTYFQAVLGATPLLSGVWLLAMSVGVSFCAATSGIYLKKTGRFKDPIYAGFVLAVLGAGLLYDLPTSRTSPSSSSAWARIIIFQGIVGAGIGLNFQPPLVALQSNVPPQNNAAATASFALVRSMSSAISVVIGSASFSNKMSDQYDTVLAAVGGNTTIATALTGANAQANLILVDALPAAEQVPVRLALYTAIRTIWIQSVVFAAAGLLASTLIRKKALRQTHEAVKTGIEGEQERRRIALAKKEEKKAKANKKKTETAV</sequence>
<evidence type="ECO:0000256" key="1">
    <source>
        <dbReference type="ARBA" id="ARBA00004141"/>
    </source>
</evidence>
<evidence type="ECO:0000259" key="8">
    <source>
        <dbReference type="PROSITE" id="PS50850"/>
    </source>
</evidence>
<evidence type="ECO:0000256" key="3">
    <source>
        <dbReference type="ARBA" id="ARBA00022692"/>
    </source>
</evidence>
<feature type="transmembrane region" description="Helical" evidence="7">
    <location>
        <begin position="136"/>
        <end position="155"/>
    </location>
</feature>
<feature type="transmembrane region" description="Helical" evidence="7">
    <location>
        <begin position="259"/>
        <end position="278"/>
    </location>
</feature>
<feature type="domain" description="Major facilitator superfamily (MFS) profile" evidence="8">
    <location>
        <begin position="102"/>
        <end position="564"/>
    </location>
</feature>
<dbReference type="PANTHER" id="PTHR23501">
    <property type="entry name" value="MAJOR FACILITATOR SUPERFAMILY"/>
    <property type="match status" value="1"/>
</dbReference>
<dbReference type="Proteomes" id="UP001642482">
    <property type="component" value="Unassembled WGS sequence"/>
</dbReference>
<feature type="transmembrane region" description="Helical" evidence="7">
    <location>
        <begin position="362"/>
        <end position="383"/>
    </location>
</feature>
<dbReference type="Pfam" id="PF07690">
    <property type="entry name" value="MFS_1"/>
    <property type="match status" value="1"/>
</dbReference>
<feature type="transmembrane region" description="Helical" evidence="7">
    <location>
        <begin position="290"/>
        <end position="310"/>
    </location>
</feature>
<gene>
    <name evidence="9" type="ORF">SEUCBS140593_006203</name>
</gene>
<keyword evidence="10" id="KW-1185">Reference proteome</keyword>
<dbReference type="SUPFAM" id="SSF103473">
    <property type="entry name" value="MFS general substrate transporter"/>
    <property type="match status" value="1"/>
</dbReference>
<feature type="transmembrane region" description="Helical" evidence="7">
    <location>
        <begin position="395"/>
        <end position="417"/>
    </location>
</feature>
<feature type="compositionally biased region" description="Low complexity" evidence="6">
    <location>
        <begin position="58"/>
        <end position="83"/>
    </location>
</feature>
<feature type="transmembrane region" description="Helical" evidence="7">
    <location>
        <begin position="458"/>
        <end position="477"/>
    </location>
</feature>
<evidence type="ECO:0000256" key="2">
    <source>
        <dbReference type="ARBA" id="ARBA00007520"/>
    </source>
</evidence>
<evidence type="ECO:0000313" key="9">
    <source>
        <dbReference type="EMBL" id="CAK7226326.1"/>
    </source>
</evidence>
<feature type="transmembrane region" description="Helical" evidence="7">
    <location>
        <begin position="192"/>
        <end position="213"/>
    </location>
</feature>
<dbReference type="Gene3D" id="1.20.1720.10">
    <property type="entry name" value="Multidrug resistance protein D"/>
    <property type="match status" value="1"/>
</dbReference>
<feature type="transmembrane region" description="Helical" evidence="7">
    <location>
        <begin position="322"/>
        <end position="341"/>
    </location>
</feature>
<evidence type="ECO:0000256" key="7">
    <source>
        <dbReference type="SAM" id="Phobius"/>
    </source>
</evidence>
<feature type="transmembrane region" description="Helical" evidence="7">
    <location>
        <begin position="498"/>
        <end position="519"/>
    </location>
</feature>
<name>A0ABP0C514_9PEZI</name>
<comment type="caution">
    <text evidence="9">The sequence shown here is derived from an EMBL/GenBank/DDBJ whole genome shotgun (WGS) entry which is preliminary data.</text>
</comment>
<comment type="similarity">
    <text evidence="2">Belongs to the major facilitator superfamily. TCR/Tet family.</text>
</comment>
<dbReference type="Gene3D" id="1.20.1250.20">
    <property type="entry name" value="MFS general substrate transporter like domains"/>
    <property type="match status" value="1"/>
</dbReference>
<evidence type="ECO:0000313" key="10">
    <source>
        <dbReference type="Proteomes" id="UP001642482"/>
    </source>
</evidence>
<reference evidence="9 10" key="1">
    <citation type="submission" date="2024-01" db="EMBL/GenBank/DDBJ databases">
        <authorList>
            <person name="Allen C."/>
            <person name="Tagirdzhanova G."/>
        </authorList>
    </citation>
    <scope>NUCLEOTIDE SEQUENCE [LARGE SCALE GENOMIC DNA]</scope>
</reference>
<feature type="transmembrane region" description="Helical" evidence="7">
    <location>
        <begin position="167"/>
        <end position="186"/>
    </location>
</feature>